<proteinExistence type="predicted"/>
<dbReference type="AlphaFoldDB" id="A0A2S6NGB6"/>
<keyword evidence="1" id="KW-0812">Transmembrane</keyword>
<feature type="transmembrane region" description="Helical" evidence="1">
    <location>
        <begin position="12"/>
        <end position="30"/>
    </location>
</feature>
<evidence type="ECO:0000313" key="2">
    <source>
        <dbReference type="EMBL" id="PPQ33656.1"/>
    </source>
</evidence>
<evidence type="ECO:0000256" key="1">
    <source>
        <dbReference type="SAM" id="Phobius"/>
    </source>
</evidence>
<keyword evidence="3" id="KW-1185">Reference proteome</keyword>
<comment type="caution">
    <text evidence="2">The sequence shown here is derived from an EMBL/GenBank/DDBJ whole genome shotgun (WGS) entry which is preliminary data.</text>
</comment>
<keyword evidence="1" id="KW-0472">Membrane</keyword>
<organism evidence="2 3">
    <name type="scientific">Rhodoblastus sphagnicola</name>
    <dbReference type="NCBI Taxonomy" id="333368"/>
    <lineage>
        <taxon>Bacteria</taxon>
        <taxon>Pseudomonadati</taxon>
        <taxon>Pseudomonadota</taxon>
        <taxon>Alphaproteobacteria</taxon>
        <taxon>Hyphomicrobiales</taxon>
        <taxon>Rhodoblastaceae</taxon>
        <taxon>Rhodoblastus</taxon>
    </lineage>
</organism>
<keyword evidence="1" id="KW-1133">Transmembrane helix</keyword>
<dbReference type="Proteomes" id="UP000239089">
    <property type="component" value="Unassembled WGS sequence"/>
</dbReference>
<protein>
    <submittedName>
        <fullName evidence="2">Uncharacterized protein</fullName>
    </submittedName>
</protein>
<evidence type="ECO:0000313" key="3">
    <source>
        <dbReference type="Proteomes" id="UP000239089"/>
    </source>
</evidence>
<name>A0A2S6NGB6_9HYPH</name>
<gene>
    <name evidence="2" type="ORF">CCR94_00970</name>
</gene>
<dbReference type="EMBL" id="NHSJ01000014">
    <property type="protein sequence ID" value="PPQ33656.1"/>
    <property type="molecule type" value="Genomic_DNA"/>
</dbReference>
<accession>A0A2S6NGB6</accession>
<sequence>MAKLRLYLDVTATYLSDVDSFVLVLVFRFVGHLRQQTRKIGSGIICMAKGARNSLTATVQF</sequence>
<reference evidence="2 3" key="1">
    <citation type="journal article" date="2018" name="Arch. Microbiol.">
        <title>New insights into the metabolic potential of the phototrophic purple bacterium Rhodopila globiformis DSM 161(T) from its draft genome sequence and evidence for a vanadium-dependent nitrogenase.</title>
        <authorList>
            <person name="Imhoff J.F."/>
            <person name="Rahn T."/>
            <person name="Kunzel S."/>
            <person name="Neulinger S.C."/>
        </authorList>
    </citation>
    <scope>NUCLEOTIDE SEQUENCE [LARGE SCALE GENOMIC DNA]</scope>
    <source>
        <strain evidence="2 3">DSM 16996</strain>
    </source>
</reference>